<dbReference type="SMART" id="SM00850">
    <property type="entry name" value="LytTR"/>
    <property type="match status" value="1"/>
</dbReference>
<protein>
    <submittedName>
        <fullName evidence="4">Two component transcriptional regulator, LytTR family</fullName>
    </submittedName>
</protein>
<dbReference type="InterPro" id="IPR046947">
    <property type="entry name" value="LytR-like"/>
</dbReference>
<dbReference type="AlphaFoldDB" id="A0A1W2H6W0"/>
<dbReference type="Pfam" id="PF04397">
    <property type="entry name" value="LytTR"/>
    <property type="match status" value="1"/>
</dbReference>
<dbReference type="InterPro" id="IPR001789">
    <property type="entry name" value="Sig_transdc_resp-reg_receiver"/>
</dbReference>
<sequence>MIRAIIIDDEPKSIQSLEWDLNFFSDQIHVVGTFSNVIDAIRKIDGLQPDVVFLDIEMPEMDGFQFLEFFKDRTFEVIFVTAYAEHAIHAIKKSALDYLLKPIEKEDLTLAVQKISQNKKKKDLAEVFQNEKMVFQGTRLKINSDDKMVFLDPVDIVYCESDGSYSRIMTENNGVVYISKKLKYLEEMLPTELFYRIHHSYLINLQKVSVYEKSSSKVVLVSGISLPVARLKKSGFLSRF</sequence>
<dbReference type="SUPFAM" id="SSF52172">
    <property type="entry name" value="CheY-like"/>
    <property type="match status" value="1"/>
</dbReference>
<dbReference type="Gene3D" id="2.40.50.1020">
    <property type="entry name" value="LytTr DNA-binding domain"/>
    <property type="match status" value="1"/>
</dbReference>
<dbReference type="OrthoDB" id="1646880at2"/>
<dbReference type="PROSITE" id="PS50930">
    <property type="entry name" value="HTH_LYTTR"/>
    <property type="match status" value="1"/>
</dbReference>
<organism evidence="4 5">
    <name type="scientific">Aquiflexum balticum DSM 16537</name>
    <dbReference type="NCBI Taxonomy" id="758820"/>
    <lineage>
        <taxon>Bacteria</taxon>
        <taxon>Pseudomonadati</taxon>
        <taxon>Bacteroidota</taxon>
        <taxon>Cytophagia</taxon>
        <taxon>Cytophagales</taxon>
        <taxon>Cyclobacteriaceae</taxon>
        <taxon>Aquiflexum</taxon>
    </lineage>
</organism>
<dbReference type="InterPro" id="IPR011006">
    <property type="entry name" value="CheY-like_superfamily"/>
</dbReference>
<feature type="domain" description="HTH LytTR-type" evidence="3">
    <location>
        <begin position="140"/>
        <end position="240"/>
    </location>
</feature>
<proteinExistence type="predicted"/>
<feature type="modified residue" description="4-aspartylphosphate" evidence="1">
    <location>
        <position position="55"/>
    </location>
</feature>
<dbReference type="Pfam" id="PF00072">
    <property type="entry name" value="Response_reg"/>
    <property type="match status" value="1"/>
</dbReference>
<evidence type="ECO:0000313" key="4">
    <source>
        <dbReference type="EMBL" id="SMD44226.1"/>
    </source>
</evidence>
<keyword evidence="5" id="KW-1185">Reference proteome</keyword>
<dbReference type="PROSITE" id="PS50110">
    <property type="entry name" value="RESPONSE_REGULATORY"/>
    <property type="match status" value="1"/>
</dbReference>
<dbReference type="RefSeq" id="WP_084121030.1">
    <property type="nucleotide sequence ID" value="NZ_LT838813.1"/>
</dbReference>
<dbReference type="GO" id="GO:0000156">
    <property type="term" value="F:phosphorelay response regulator activity"/>
    <property type="evidence" value="ECO:0007669"/>
    <property type="project" value="InterPro"/>
</dbReference>
<dbReference type="GO" id="GO:0003677">
    <property type="term" value="F:DNA binding"/>
    <property type="evidence" value="ECO:0007669"/>
    <property type="project" value="InterPro"/>
</dbReference>
<gene>
    <name evidence="4" type="ORF">SAMN00777080_2846</name>
</gene>
<feature type="domain" description="Response regulatory" evidence="2">
    <location>
        <begin position="3"/>
        <end position="116"/>
    </location>
</feature>
<keyword evidence="1" id="KW-0597">Phosphoprotein</keyword>
<dbReference type="EMBL" id="LT838813">
    <property type="protein sequence ID" value="SMD44226.1"/>
    <property type="molecule type" value="Genomic_DNA"/>
</dbReference>
<accession>A0A1W2H6W0</accession>
<name>A0A1W2H6W0_9BACT</name>
<dbReference type="SMART" id="SM00448">
    <property type="entry name" value="REC"/>
    <property type="match status" value="1"/>
</dbReference>
<dbReference type="Gene3D" id="3.40.50.2300">
    <property type="match status" value="1"/>
</dbReference>
<dbReference type="STRING" id="758820.SAMN00777080_2846"/>
<evidence type="ECO:0000313" key="5">
    <source>
        <dbReference type="Proteomes" id="UP000192333"/>
    </source>
</evidence>
<dbReference type="PANTHER" id="PTHR37299:SF1">
    <property type="entry name" value="STAGE 0 SPORULATION PROTEIN A HOMOLOG"/>
    <property type="match status" value="1"/>
</dbReference>
<dbReference type="Proteomes" id="UP000192333">
    <property type="component" value="Chromosome I"/>
</dbReference>
<evidence type="ECO:0000259" key="2">
    <source>
        <dbReference type="PROSITE" id="PS50110"/>
    </source>
</evidence>
<reference evidence="5" key="1">
    <citation type="submission" date="2017-04" db="EMBL/GenBank/DDBJ databases">
        <authorList>
            <person name="Varghese N."/>
            <person name="Submissions S."/>
        </authorList>
    </citation>
    <scope>NUCLEOTIDE SEQUENCE [LARGE SCALE GENOMIC DNA]</scope>
    <source>
        <strain evidence="5">DSM 16537</strain>
    </source>
</reference>
<evidence type="ECO:0000256" key="1">
    <source>
        <dbReference type="PROSITE-ProRule" id="PRU00169"/>
    </source>
</evidence>
<dbReference type="InterPro" id="IPR007492">
    <property type="entry name" value="LytTR_DNA-bd_dom"/>
</dbReference>
<dbReference type="PANTHER" id="PTHR37299">
    <property type="entry name" value="TRANSCRIPTIONAL REGULATOR-RELATED"/>
    <property type="match status" value="1"/>
</dbReference>
<evidence type="ECO:0000259" key="3">
    <source>
        <dbReference type="PROSITE" id="PS50930"/>
    </source>
</evidence>